<keyword evidence="2" id="KW-1185">Reference proteome</keyword>
<accession>A0A183H845</accession>
<dbReference type="Proteomes" id="UP000267606">
    <property type="component" value="Unassembled WGS sequence"/>
</dbReference>
<name>A0A183H845_9BILA</name>
<dbReference type="STRING" id="387005.A0A183H845"/>
<evidence type="ECO:0000313" key="2">
    <source>
        <dbReference type="Proteomes" id="UP000267606"/>
    </source>
</evidence>
<dbReference type="AlphaFoldDB" id="A0A183H845"/>
<dbReference type="EMBL" id="UZAJ01002527">
    <property type="protein sequence ID" value="VDO37328.1"/>
    <property type="molecule type" value="Genomic_DNA"/>
</dbReference>
<proteinExistence type="predicted"/>
<evidence type="ECO:0000313" key="3">
    <source>
        <dbReference type="WBParaSite" id="OFLC_0000365601-mRNA-1"/>
    </source>
</evidence>
<gene>
    <name evidence="1" type="ORF">OFLC_LOCUS3657</name>
</gene>
<organism evidence="3">
    <name type="scientific">Onchocerca flexuosa</name>
    <dbReference type="NCBI Taxonomy" id="387005"/>
    <lineage>
        <taxon>Eukaryota</taxon>
        <taxon>Metazoa</taxon>
        <taxon>Ecdysozoa</taxon>
        <taxon>Nematoda</taxon>
        <taxon>Chromadorea</taxon>
        <taxon>Rhabditida</taxon>
        <taxon>Spirurina</taxon>
        <taxon>Spiruromorpha</taxon>
        <taxon>Filarioidea</taxon>
        <taxon>Onchocercidae</taxon>
        <taxon>Onchocerca</taxon>
    </lineage>
</organism>
<evidence type="ECO:0000313" key="1">
    <source>
        <dbReference type="EMBL" id="VDO37328.1"/>
    </source>
</evidence>
<reference evidence="1 2" key="2">
    <citation type="submission" date="2018-11" db="EMBL/GenBank/DDBJ databases">
        <authorList>
            <consortium name="Pathogen Informatics"/>
        </authorList>
    </citation>
    <scope>NUCLEOTIDE SEQUENCE [LARGE SCALE GENOMIC DNA]</scope>
</reference>
<dbReference type="WBParaSite" id="OFLC_0000365601-mRNA-1">
    <property type="protein sequence ID" value="OFLC_0000365601-mRNA-1"/>
    <property type="gene ID" value="OFLC_0000365601"/>
</dbReference>
<sequence length="66" mass="7583">MFKTAFSSFEINDSTRSAQIIATENIAKSPEVETIITALNEENSDYSDRKRYHHAEKTDIVINDLY</sequence>
<reference evidence="3" key="1">
    <citation type="submission" date="2016-06" db="UniProtKB">
        <authorList>
            <consortium name="WormBaseParasite"/>
        </authorList>
    </citation>
    <scope>IDENTIFICATION</scope>
</reference>
<protein>
    <submittedName>
        <fullName evidence="3">DNA-binding protein</fullName>
    </submittedName>
</protein>